<dbReference type="Pfam" id="PF16747">
    <property type="entry name" value="Adhesin_E"/>
    <property type="match status" value="1"/>
</dbReference>
<evidence type="ECO:0000256" key="1">
    <source>
        <dbReference type="SAM" id="SignalP"/>
    </source>
</evidence>
<proteinExistence type="predicted"/>
<feature type="domain" description="Surface-adhesin protein E-like" evidence="2">
    <location>
        <begin position="21"/>
        <end position="130"/>
    </location>
</feature>
<evidence type="ECO:0000313" key="3">
    <source>
        <dbReference type="EMBL" id="QTV05523.1"/>
    </source>
</evidence>
<dbReference type="EMBL" id="CP072842">
    <property type="protein sequence ID" value="QTV05523.1"/>
    <property type="molecule type" value="Genomic_DNA"/>
</dbReference>
<sequence length="131" mass="15399">MNNLYIVAVMLISGFVNAQEWVEIGETSEGNTYFMQDKYSKVFASNNRKVWTKYFSDEFELSNNVKIKNGYALILHEYNCEENTSMMHEMIFYNSEGKIVERHKVEIYNREWTDAVPDSLGEIMMEYACSL</sequence>
<gene>
    <name evidence="3" type="ORF">J9309_12240</name>
</gene>
<reference evidence="4" key="2">
    <citation type="submission" date="2021-04" db="EMBL/GenBank/DDBJ databases">
        <title>Taxonomy of Flavobacteriaceae bacterium ZY171143.</title>
        <authorList>
            <person name="Li F."/>
        </authorList>
    </citation>
    <scope>NUCLEOTIDE SEQUENCE [LARGE SCALE GENOMIC DNA]</scope>
    <source>
        <strain evidence="4">ZY171143</strain>
    </source>
</reference>
<name>A0ABX7XC84_9FLAO</name>
<organism evidence="3 4">
    <name type="scientific">Faecalibacter bovis</name>
    <dbReference type="NCBI Taxonomy" id="2898187"/>
    <lineage>
        <taxon>Bacteria</taxon>
        <taxon>Pseudomonadati</taxon>
        <taxon>Bacteroidota</taxon>
        <taxon>Flavobacteriia</taxon>
        <taxon>Flavobacteriales</taxon>
        <taxon>Weeksellaceae</taxon>
        <taxon>Faecalibacter</taxon>
    </lineage>
</organism>
<feature type="signal peptide" evidence="1">
    <location>
        <begin position="1"/>
        <end position="18"/>
    </location>
</feature>
<dbReference type="RefSeq" id="WP_230476166.1">
    <property type="nucleotide sequence ID" value="NZ_CP072842.1"/>
</dbReference>
<keyword evidence="1" id="KW-0732">Signal</keyword>
<dbReference type="Proteomes" id="UP000672011">
    <property type="component" value="Chromosome"/>
</dbReference>
<evidence type="ECO:0000313" key="4">
    <source>
        <dbReference type="Proteomes" id="UP000672011"/>
    </source>
</evidence>
<dbReference type="InterPro" id="IPR031939">
    <property type="entry name" value="Adhesin_E-like"/>
</dbReference>
<accession>A0ABX7XC84</accession>
<evidence type="ECO:0000259" key="2">
    <source>
        <dbReference type="Pfam" id="PF16747"/>
    </source>
</evidence>
<reference evidence="3 4" key="1">
    <citation type="journal article" date="2021" name="Int. J. Syst. Evol. Microbiol.">
        <title>Faecalibacter bovis sp. nov., isolated from cow faeces.</title>
        <authorList>
            <person name="Li F."/>
            <person name="Zhao W."/>
            <person name="Hong Q."/>
            <person name="Shao Q."/>
            <person name="Song J."/>
            <person name="Yang S."/>
        </authorList>
    </citation>
    <scope>NUCLEOTIDE SEQUENCE [LARGE SCALE GENOMIC DNA]</scope>
    <source>
        <strain evidence="3 4">ZY171143</strain>
    </source>
</reference>
<protein>
    <recommendedName>
        <fullName evidence="2">Surface-adhesin protein E-like domain-containing protein</fullName>
    </recommendedName>
</protein>
<feature type="chain" id="PRO_5046563001" description="Surface-adhesin protein E-like domain-containing protein" evidence="1">
    <location>
        <begin position="19"/>
        <end position="131"/>
    </location>
</feature>
<keyword evidence="4" id="KW-1185">Reference proteome</keyword>